<accession>A0A2P2LEH7</accession>
<name>A0A2P2LEH7_RHIMU</name>
<proteinExistence type="predicted"/>
<evidence type="ECO:0000313" key="1">
    <source>
        <dbReference type="EMBL" id="MBX16384.1"/>
    </source>
</evidence>
<organism evidence="1">
    <name type="scientific">Rhizophora mucronata</name>
    <name type="common">Asiatic mangrove</name>
    <dbReference type="NCBI Taxonomy" id="61149"/>
    <lineage>
        <taxon>Eukaryota</taxon>
        <taxon>Viridiplantae</taxon>
        <taxon>Streptophyta</taxon>
        <taxon>Embryophyta</taxon>
        <taxon>Tracheophyta</taxon>
        <taxon>Spermatophyta</taxon>
        <taxon>Magnoliopsida</taxon>
        <taxon>eudicotyledons</taxon>
        <taxon>Gunneridae</taxon>
        <taxon>Pentapetalae</taxon>
        <taxon>rosids</taxon>
        <taxon>fabids</taxon>
        <taxon>Malpighiales</taxon>
        <taxon>Rhizophoraceae</taxon>
        <taxon>Rhizophora</taxon>
    </lineage>
</organism>
<sequence>MIYRKSYAEGLELIISHAIETMNVCTCMYADERTVVFPHC</sequence>
<reference evidence="1" key="1">
    <citation type="submission" date="2018-02" db="EMBL/GenBank/DDBJ databases">
        <title>Rhizophora mucronata_Transcriptome.</title>
        <authorList>
            <person name="Meera S.P."/>
            <person name="Sreeshan A."/>
            <person name="Augustine A."/>
        </authorList>
    </citation>
    <scope>NUCLEOTIDE SEQUENCE</scope>
    <source>
        <tissue evidence="1">Leaf</tissue>
    </source>
</reference>
<dbReference type="EMBL" id="GGEC01035900">
    <property type="protein sequence ID" value="MBX16384.1"/>
    <property type="molecule type" value="Transcribed_RNA"/>
</dbReference>
<dbReference type="AlphaFoldDB" id="A0A2P2LEH7"/>
<protein>
    <submittedName>
        <fullName evidence="1">Uncharacterized protein</fullName>
    </submittedName>
</protein>